<dbReference type="AlphaFoldDB" id="A0A918KQM3"/>
<dbReference type="CDD" id="cd03443">
    <property type="entry name" value="PaaI_thioesterase"/>
    <property type="match status" value="1"/>
</dbReference>
<organism evidence="3 4">
    <name type="scientific">Litorimonas cladophorae</name>
    <dbReference type="NCBI Taxonomy" id="1220491"/>
    <lineage>
        <taxon>Bacteria</taxon>
        <taxon>Pseudomonadati</taxon>
        <taxon>Pseudomonadota</taxon>
        <taxon>Alphaproteobacteria</taxon>
        <taxon>Maricaulales</taxon>
        <taxon>Robiginitomaculaceae</taxon>
    </lineage>
</organism>
<dbReference type="GO" id="GO:0016289">
    <property type="term" value="F:acyl-CoA hydrolase activity"/>
    <property type="evidence" value="ECO:0007669"/>
    <property type="project" value="UniProtKB-ARBA"/>
</dbReference>
<keyword evidence="4" id="KW-1185">Reference proteome</keyword>
<protein>
    <submittedName>
        <fullName evidence="3">Thioesterase</fullName>
    </submittedName>
</protein>
<dbReference type="Pfam" id="PF03061">
    <property type="entry name" value="4HBT"/>
    <property type="match status" value="1"/>
</dbReference>
<evidence type="ECO:0000256" key="1">
    <source>
        <dbReference type="ARBA" id="ARBA00022801"/>
    </source>
</evidence>
<dbReference type="Proteomes" id="UP000600865">
    <property type="component" value="Unassembled WGS sequence"/>
</dbReference>
<dbReference type="RefSeq" id="WP_233349990.1">
    <property type="nucleotide sequence ID" value="NZ_BMYV01000002.1"/>
</dbReference>
<feature type="domain" description="Thioesterase" evidence="2">
    <location>
        <begin position="55"/>
        <end position="128"/>
    </location>
</feature>
<accession>A0A918KQM3</accession>
<name>A0A918KQM3_9PROT</name>
<proteinExistence type="predicted"/>
<dbReference type="NCBIfam" id="TIGR00369">
    <property type="entry name" value="unchar_dom_1"/>
    <property type="match status" value="1"/>
</dbReference>
<sequence length="142" mass="15321">MPSNDNKPFTDIAAVNAMFAAHFPDNETRAIVTEMRDGFAALELKSDARHLRPGNMVSGPTQMALADTVAYVVVFTKLGITPMAVTSNLNMHFLRPCLGPLVRAEGTLLRIGKTSATIEVRIFGEGHSEPSSFSTVAYALPK</sequence>
<comment type="caution">
    <text evidence="3">The sequence shown here is derived from an EMBL/GenBank/DDBJ whole genome shotgun (WGS) entry which is preliminary data.</text>
</comment>
<dbReference type="EMBL" id="BMYV01000002">
    <property type="protein sequence ID" value="GGX69694.1"/>
    <property type="molecule type" value="Genomic_DNA"/>
</dbReference>
<dbReference type="SUPFAM" id="SSF54637">
    <property type="entry name" value="Thioesterase/thiol ester dehydrase-isomerase"/>
    <property type="match status" value="1"/>
</dbReference>
<dbReference type="InterPro" id="IPR003736">
    <property type="entry name" value="PAAI_dom"/>
</dbReference>
<dbReference type="InterPro" id="IPR006683">
    <property type="entry name" value="Thioestr_dom"/>
</dbReference>
<dbReference type="InterPro" id="IPR029069">
    <property type="entry name" value="HotDog_dom_sf"/>
</dbReference>
<evidence type="ECO:0000313" key="4">
    <source>
        <dbReference type="Proteomes" id="UP000600865"/>
    </source>
</evidence>
<evidence type="ECO:0000259" key="2">
    <source>
        <dbReference type="Pfam" id="PF03061"/>
    </source>
</evidence>
<gene>
    <name evidence="3" type="ORF">GCM10011309_19650</name>
</gene>
<reference evidence="3 4" key="1">
    <citation type="journal article" date="2014" name="Int. J. Syst. Evol. Microbiol.">
        <title>Complete genome sequence of Corynebacterium casei LMG S-19264T (=DSM 44701T), isolated from a smear-ripened cheese.</title>
        <authorList>
            <consortium name="US DOE Joint Genome Institute (JGI-PGF)"/>
            <person name="Walter F."/>
            <person name="Albersmeier A."/>
            <person name="Kalinowski J."/>
            <person name="Ruckert C."/>
        </authorList>
    </citation>
    <scope>NUCLEOTIDE SEQUENCE [LARGE SCALE GENOMIC DNA]</scope>
    <source>
        <strain evidence="3 4">KCTC 23968</strain>
    </source>
</reference>
<evidence type="ECO:0000313" key="3">
    <source>
        <dbReference type="EMBL" id="GGX69694.1"/>
    </source>
</evidence>
<dbReference type="Gene3D" id="3.10.129.10">
    <property type="entry name" value="Hotdog Thioesterase"/>
    <property type="match status" value="1"/>
</dbReference>
<keyword evidence="1" id="KW-0378">Hydrolase</keyword>